<accession>A0A1Y1YKC5</accession>
<feature type="compositionally biased region" description="Basic and acidic residues" evidence="1">
    <location>
        <begin position="1"/>
        <end position="11"/>
    </location>
</feature>
<feature type="region of interest" description="Disordered" evidence="1">
    <location>
        <begin position="1"/>
        <end position="50"/>
    </location>
</feature>
<protein>
    <submittedName>
        <fullName evidence="2">Uncharacterized protein</fullName>
    </submittedName>
</protein>
<dbReference type="Proteomes" id="UP000193144">
    <property type="component" value="Unassembled WGS sequence"/>
</dbReference>
<proteinExistence type="predicted"/>
<evidence type="ECO:0000256" key="1">
    <source>
        <dbReference type="SAM" id="MobiDB-lite"/>
    </source>
</evidence>
<name>A0A1Y1YKC5_9PLEO</name>
<dbReference type="AlphaFoldDB" id="A0A1Y1YKC5"/>
<organism evidence="2 3">
    <name type="scientific">Clohesyomyces aquaticus</name>
    <dbReference type="NCBI Taxonomy" id="1231657"/>
    <lineage>
        <taxon>Eukaryota</taxon>
        <taxon>Fungi</taxon>
        <taxon>Dikarya</taxon>
        <taxon>Ascomycota</taxon>
        <taxon>Pezizomycotina</taxon>
        <taxon>Dothideomycetes</taxon>
        <taxon>Pleosporomycetidae</taxon>
        <taxon>Pleosporales</taxon>
        <taxon>Lindgomycetaceae</taxon>
        <taxon>Clohesyomyces</taxon>
    </lineage>
</organism>
<keyword evidence="3" id="KW-1185">Reference proteome</keyword>
<evidence type="ECO:0000313" key="3">
    <source>
        <dbReference type="Proteomes" id="UP000193144"/>
    </source>
</evidence>
<sequence length="149" mass="16712">MMKTPSDDRLAHPQGAVRPSSLCGLPVCQQRGRPGPRRTGFGADPPRRWLMSETQERQASIWWTPTPRCHSFTRHGQKKMGKSLDSPVSGACFGHINNAWPTLTPQMLPWVLAHVVWRRSSSAAVDELPDRPFLPSVYLTPIPILRIPT</sequence>
<evidence type="ECO:0000313" key="2">
    <source>
        <dbReference type="EMBL" id="ORX98432.1"/>
    </source>
</evidence>
<reference evidence="2 3" key="1">
    <citation type="submission" date="2016-07" db="EMBL/GenBank/DDBJ databases">
        <title>Pervasive Adenine N6-methylation of Active Genes in Fungi.</title>
        <authorList>
            <consortium name="DOE Joint Genome Institute"/>
            <person name="Mondo S.J."/>
            <person name="Dannebaum R.O."/>
            <person name="Kuo R.C."/>
            <person name="Labutti K."/>
            <person name="Haridas S."/>
            <person name="Kuo A."/>
            <person name="Salamov A."/>
            <person name="Ahrendt S.R."/>
            <person name="Lipzen A."/>
            <person name="Sullivan W."/>
            <person name="Andreopoulos W.B."/>
            <person name="Clum A."/>
            <person name="Lindquist E."/>
            <person name="Daum C."/>
            <person name="Ramamoorthy G.K."/>
            <person name="Gryganskyi A."/>
            <person name="Culley D."/>
            <person name="Magnuson J.K."/>
            <person name="James T.Y."/>
            <person name="O'Malley M.A."/>
            <person name="Stajich J.E."/>
            <person name="Spatafora J.W."/>
            <person name="Visel A."/>
            <person name="Grigoriev I.V."/>
        </authorList>
    </citation>
    <scope>NUCLEOTIDE SEQUENCE [LARGE SCALE GENOMIC DNA]</scope>
    <source>
        <strain evidence="2 3">CBS 115471</strain>
    </source>
</reference>
<dbReference type="EMBL" id="MCFA01000215">
    <property type="protein sequence ID" value="ORX98432.1"/>
    <property type="molecule type" value="Genomic_DNA"/>
</dbReference>
<gene>
    <name evidence="2" type="ORF">BCR34DRAFT_577265</name>
</gene>
<comment type="caution">
    <text evidence="2">The sequence shown here is derived from an EMBL/GenBank/DDBJ whole genome shotgun (WGS) entry which is preliminary data.</text>
</comment>